<name>A0A0H4R0S7_9LACO</name>
<dbReference type="GO" id="GO:0016787">
    <property type="term" value="F:hydrolase activity"/>
    <property type="evidence" value="ECO:0007669"/>
    <property type="project" value="UniProtKB-KW"/>
</dbReference>
<dbReference type="Gene3D" id="3.60.60.10">
    <property type="entry name" value="Penicillin V Acylase, Chain A"/>
    <property type="match status" value="1"/>
</dbReference>
<evidence type="ECO:0000313" key="4">
    <source>
        <dbReference type="EMBL" id="AKP67330.1"/>
    </source>
</evidence>
<feature type="domain" description="Choloylglycine hydrolase/NAAA C-terminal" evidence="3">
    <location>
        <begin position="2"/>
        <end position="314"/>
    </location>
</feature>
<gene>
    <name evidence="4" type="ORF">ABM34_07110</name>
</gene>
<dbReference type="CDD" id="cd00542">
    <property type="entry name" value="Ntn_PVA"/>
    <property type="match status" value="1"/>
</dbReference>
<reference evidence="5" key="1">
    <citation type="submission" date="2015-07" db="EMBL/GenBank/DDBJ databases">
        <title>Lactobacillus ginsenosidimutans/EMML 3141/ whole genome sequencing.</title>
        <authorList>
            <person name="Kim M.K."/>
            <person name="Im W.-T."/>
            <person name="Srinivasan S."/>
            <person name="Lee J.-J."/>
        </authorList>
    </citation>
    <scope>NUCLEOTIDE SEQUENCE [LARGE SCALE GENOMIC DNA]</scope>
    <source>
        <strain evidence="5">EMML 3041</strain>
    </source>
</reference>
<keyword evidence="5" id="KW-1185">Reference proteome</keyword>
<dbReference type="KEGG" id="lgn:ABM34_07110"/>
<evidence type="ECO:0000256" key="2">
    <source>
        <dbReference type="ARBA" id="ARBA00022801"/>
    </source>
</evidence>
<dbReference type="PATRIC" id="fig|1007676.4.peg.1426"/>
<dbReference type="EMBL" id="CP012034">
    <property type="protein sequence ID" value="AKP67330.1"/>
    <property type="molecule type" value="Genomic_DNA"/>
</dbReference>
<protein>
    <submittedName>
        <fullName evidence="4">Choloylglycine hydrolase</fullName>
    </submittedName>
</protein>
<dbReference type="InterPro" id="IPR029055">
    <property type="entry name" value="Ntn_hydrolases_N"/>
</dbReference>
<dbReference type="Proteomes" id="UP000036106">
    <property type="component" value="Chromosome"/>
</dbReference>
<dbReference type="SUPFAM" id="SSF56235">
    <property type="entry name" value="N-terminal nucleophile aminohydrolases (Ntn hydrolases)"/>
    <property type="match status" value="1"/>
</dbReference>
<dbReference type="InterPro" id="IPR052193">
    <property type="entry name" value="Peptidase_C59"/>
</dbReference>
<dbReference type="PANTHER" id="PTHR35527:SF2">
    <property type="entry name" value="HYDROLASE"/>
    <property type="match status" value="1"/>
</dbReference>
<dbReference type="STRING" id="1007676.ABM34_07110"/>
<accession>A0A0H4R0S7</accession>
<evidence type="ECO:0000259" key="3">
    <source>
        <dbReference type="Pfam" id="PF02275"/>
    </source>
</evidence>
<comment type="similarity">
    <text evidence="1">Belongs to the peptidase C59 family.</text>
</comment>
<dbReference type="PANTHER" id="PTHR35527">
    <property type="entry name" value="CHOLOYLGLYCINE HYDROLASE"/>
    <property type="match status" value="1"/>
</dbReference>
<dbReference type="InterPro" id="IPR029132">
    <property type="entry name" value="CBAH/NAAA_C"/>
</dbReference>
<dbReference type="OrthoDB" id="9794717at2"/>
<evidence type="ECO:0000313" key="5">
    <source>
        <dbReference type="Proteomes" id="UP000036106"/>
    </source>
</evidence>
<dbReference type="RefSeq" id="WP_048704576.1">
    <property type="nucleotide sequence ID" value="NZ_CP012034.1"/>
</dbReference>
<dbReference type="AlphaFoldDB" id="A0A0H4R0S7"/>
<organism evidence="4 5">
    <name type="scientific">Companilactobacillus ginsenosidimutans</name>
    <dbReference type="NCBI Taxonomy" id="1007676"/>
    <lineage>
        <taxon>Bacteria</taxon>
        <taxon>Bacillati</taxon>
        <taxon>Bacillota</taxon>
        <taxon>Bacilli</taxon>
        <taxon>Lactobacillales</taxon>
        <taxon>Lactobacillaceae</taxon>
        <taxon>Companilactobacillus</taxon>
    </lineage>
</organism>
<proteinExistence type="inferred from homology"/>
<sequence>MCTSLSYEALDGTKFLARTMDFAFVLNGNPTFLPRDYQWINSLDKKTYKNKYGIMGTGAKYRDNYMVADGFNEYGLATAELYFAGEAEYETEPTEGAINVVSEEFILWMLGNNKTIDELRENLKNVHIIQSDKGVMGKNQPLHWVVTDVSGKTYVIEPRAGHRLELEEDPVNVMTNAPEFGWHLKNLSNFLAMKPKSYEAQTFGTYTVEPNGVNGLEVWPGSYTSPDRFVRTVFTRENMPQAANATESVNSIMHMLDGVTIPKGVKVKDNGDSDFTQYQMIMDISHRSCYFIPYGNRTVYKTDMTNDLLENQTEPKEFIVEPEQQFVDLNEEDVKA</sequence>
<keyword evidence="2 4" id="KW-0378">Hydrolase</keyword>
<dbReference type="Pfam" id="PF02275">
    <property type="entry name" value="CBAH"/>
    <property type="match status" value="1"/>
</dbReference>
<evidence type="ECO:0000256" key="1">
    <source>
        <dbReference type="ARBA" id="ARBA00006625"/>
    </source>
</evidence>